<gene>
    <name evidence="7" type="ORF">NDN08_003638</name>
</gene>
<evidence type="ECO:0000313" key="8">
    <source>
        <dbReference type="Proteomes" id="UP001157974"/>
    </source>
</evidence>
<evidence type="ECO:0000256" key="4">
    <source>
        <dbReference type="ARBA" id="ARBA00022777"/>
    </source>
</evidence>
<dbReference type="Pfam" id="PF00294">
    <property type="entry name" value="PfkB"/>
    <property type="match status" value="1"/>
</dbReference>
<dbReference type="InterPro" id="IPR017583">
    <property type="entry name" value="Tagatose/fructose_Pkinase"/>
</dbReference>
<keyword evidence="4" id="KW-0418">Kinase</keyword>
<accession>A0AAV8UZY1</accession>
<evidence type="ECO:0000256" key="2">
    <source>
        <dbReference type="ARBA" id="ARBA00022679"/>
    </source>
</evidence>
<dbReference type="PANTHER" id="PTHR46566">
    <property type="entry name" value="1-PHOSPHOFRUCTOKINASE-RELATED"/>
    <property type="match status" value="1"/>
</dbReference>
<dbReference type="Proteomes" id="UP001157974">
    <property type="component" value="Unassembled WGS sequence"/>
</dbReference>
<dbReference type="GO" id="GO:0005975">
    <property type="term" value="P:carbohydrate metabolic process"/>
    <property type="evidence" value="ECO:0007669"/>
    <property type="project" value="InterPro"/>
</dbReference>
<comment type="similarity">
    <text evidence="1">Belongs to the carbohydrate kinase PfkB family.</text>
</comment>
<evidence type="ECO:0000256" key="1">
    <source>
        <dbReference type="ARBA" id="ARBA00010688"/>
    </source>
</evidence>
<keyword evidence="8" id="KW-1185">Reference proteome</keyword>
<dbReference type="EMBL" id="JAMWBK010000003">
    <property type="protein sequence ID" value="KAJ8907156.1"/>
    <property type="molecule type" value="Genomic_DNA"/>
</dbReference>
<feature type="domain" description="Carbohydrate kinase PfkB" evidence="6">
    <location>
        <begin position="39"/>
        <end position="323"/>
    </location>
</feature>
<dbReference type="GO" id="GO:0005524">
    <property type="term" value="F:ATP binding"/>
    <property type="evidence" value="ECO:0007669"/>
    <property type="project" value="UniProtKB-KW"/>
</dbReference>
<name>A0AAV8UZY1_9RHOD</name>
<evidence type="ECO:0000256" key="5">
    <source>
        <dbReference type="ARBA" id="ARBA00022840"/>
    </source>
</evidence>
<evidence type="ECO:0000259" key="6">
    <source>
        <dbReference type="Pfam" id="PF00294"/>
    </source>
</evidence>
<dbReference type="InterPro" id="IPR011611">
    <property type="entry name" value="PfkB_dom"/>
</dbReference>
<dbReference type="AlphaFoldDB" id="A0AAV8UZY1"/>
<dbReference type="PIRSF" id="PIRSF000535">
    <property type="entry name" value="1PFK/6PFK/LacC"/>
    <property type="match status" value="1"/>
</dbReference>
<dbReference type="PANTHER" id="PTHR46566:SF2">
    <property type="entry name" value="ATP-DEPENDENT 6-PHOSPHOFRUCTOKINASE ISOZYME 2"/>
    <property type="match status" value="1"/>
</dbReference>
<dbReference type="SUPFAM" id="SSF53613">
    <property type="entry name" value="Ribokinase-like"/>
    <property type="match status" value="1"/>
</dbReference>
<evidence type="ECO:0000256" key="3">
    <source>
        <dbReference type="ARBA" id="ARBA00022741"/>
    </source>
</evidence>
<keyword evidence="2" id="KW-0808">Transferase</keyword>
<dbReference type="GO" id="GO:0016301">
    <property type="term" value="F:kinase activity"/>
    <property type="evidence" value="ECO:0007669"/>
    <property type="project" value="UniProtKB-KW"/>
</dbReference>
<evidence type="ECO:0000313" key="7">
    <source>
        <dbReference type="EMBL" id="KAJ8907156.1"/>
    </source>
</evidence>
<dbReference type="InterPro" id="IPR002173">
    <property type="entry name" value="Carboh/pur_kinase_PfkB_CS"/>
</dbReference>
<comment type="caution">
    <text evidence="7">The sequence shown here is derived from an EMBL/GenBank/DDBJ whole genome shotgun (WGS) entry which is preliminary data.</text>
</comment>
<protein>
    <recommendedName>
        <fullName evidence="6">Carbohydrate kinase PfkB domain-containing protein</fullName>
    </recommendedName>
</protein>
<dbReference type="Gene3D" id="3.40.1190.20">
    <property type="match status" value="1"/>
</dbReference>
<organism evidence="7 8">
    <name type="scientific">Rhodosorus marinus</name>
    <dbReference type="NCBI Taxonomy" id="101924"/>
    <lineage>
        <taxon>Eukaryota</taxon>
        <taxon>Rhodophyta</taxon>
        <taxon>Stylonematophyceae</taxon>
        <taxon>Stylonematales</taxon>
        <taxon>Stylonemataceae</taxon>
        <taxon>Rhodosorus</taxon>
    </lineage>
</organism>
<proteinExistence type="inferred from homology"/>
<dbReference type="PROSITE" id="PS00584">
    <property type="entry name" value="PFKB_KINASES_2"/>
    <property type="match status" value="1"/>
</dbReference>
<sequence length="344" mass="37107">MRRKVTICVGVTPALQRTLRFSSLVLGDVNRCSAEPIESASGKATNVARVVRLLSEYMTDLQEAGTTETVLVEFSGGETGEKYRSLLGFESVYVETKAATRICQTLLVDGEGEATELVEEAINPSEAEWSLFTETLAKQTAAIGDVSQCVGVLTGSPPPGSSPQTYKELLLVASARGLRFIVDSQKTPLTEALEARPWLVKINLQELEKTSFRQCTTEHELRDTSYGLINAGARNVVVTKGKDSAWLFSGDDMNTYYEMTPPKVQSRNPIGSGDSMAAGIAFYTSTRSKESLSQVENLLEAVRFGIACGSANAETETPGTVIPSRPFELVNSVSIKVRTVASGV</sequence>
<keyword evidence="5" id="KW-0067">ATP-binding</keyword>
<dbReference type="GO" id="GO:0016773">
    <property type="term" value="F:phosphotransferase activity, alcohol group as acceptor"/>
    <property type="evidence" value="ECO:0007669"/>
    <property type="project" value="InterPro"/>
</dbReference>
<dbReference type="InterPro" id="IPR029056">
    <property type="entry name" value="Ribokinase-like"/>
</dbReference>
<reference evidence="7 8" key="1">
    <citation type="journal article" date="2023" name="Nat. Commun.">
        <title>Origin of minicircular mitochondrial genomes in red algae.</title>
        <authorList>
            <person name="Lee Y."/>
            <person name="Cho C.H."/>
            <person name="Lee Y.M."/>
            <person name="Park S.I."/>
            <person name="Yang J.H."/>
            <person name="West J.A."/>
            <person name="Bhattacharya D."/>
            <person name="Yoon H.S."/>
        </authorList>
    </citation>
    <scope>NUCLEOTIDE SEQUENCE [LARGE SCALE GENOMIC DNA]</scope>
    <source>
        <strain evidence="7 8">CCMP1338</strain>
        <tissue evidence="7">Whole cell</tissue>
    </source>
</reference>
<keyword evidence="3" id="KW-0547">Nucleotide-binding</keyword>